<evidence type="ECO:0000313" key="3">
    <source>
        <dbReference type="Proteomes" id="UP000001208"/>
    </source>
</evidence>
<dbReference type="KEGG" id="cts:Ctha_0556"/>
<dbReference type="GO" id="GO:0016791">
    <property type="term" value="F:phosphatase activity"/>
    <property type="evidence" value="ECO:0007669"/>
    <property type="project" value="TreeGrafter"/>
</dbReference>
<dbReference type="Gene3D" id="3.60.21.10">
    <property type="match status" value="1"/>
</dbReference>
<dbReference type="GO" id="GO:0110154">
    <property type="term" value="P:RNA decapping"/>
    <property type="evidence" value="ECO:0007669"/>
    <property type="project" value="TreeGrafter"/>
</dbReference>
<dbReference type="GO" id="GO:0008803">
    <property type="term" value="F:bis(5'-nucleosyl)-tetraphosphatase (symmetrical) activity"/>
    <property type="evidence" value="ECO:0007669"/>
    <property type="project" value="TreeGrafter"/>
</dbReference>
<dbReference type="SUPFAM" id="SSF56300">
    <property type="entry name" value="Metallo-dependent phosphatases"/>
    <property type="match status" value="1"/>
</dbReference>
<dbReference type="STRING" id="517418.Ctha_0556"/>
<gene>
    <name evidence="2" type="ordered locus">Ctha_0556</name>
</gene>
<dbReference type="Pfam" id="PF00149">
    <property type="entry name" value="Metallophos"/>
    <property type="match status" value="1"/>
</dbReference>
<name>B3QV73_CHLT3</name>
<dbReference type="eggNOG" id="COG0639">
    <property type="taxonomic scope" value="Bacteria"/>
</dbReference>
<organism evidence="2 3">
    <name type="scientific">Chloroherpeton thalassium (strain ATCC 35110 / GB-78)</name>
    <dbReference type="NCBI Taxonomy" id="517418"/>
    <lineage>
        <taxon>Bacteria</taxon>
        <taxon>Pseudomonadati</taxon>
        <taxon>Chlorobiota</taxon>
        <taxon>Chlorobiia</taxon>
        <taxon>Chlorobiales</taxon>
        <taxon>Chloroherpetonaceae</taxon>
        <taxon>Chloroherpeton</taxon>
    </lineage>
</organism>
<reference evidence="2 3" key="1">
    <citation type="submission" date="2008-06" db="EMBL/GenBank/DDBJ databases">
        <title>Complete sequence of Chloroherpeton thalassium ATCC 35110.</title>
        <authorList>
            <consortium name="US DOE Joint Genome Institute"/>
            <person name="Lucas S."/>
            <person name="Copeland A."/>
            <person name="Lapidus A."/>
            <person name="Glavina del Rio T."/>
            <person name="Dalin E."/>
            <person name="Tice H."/>
            <person name="Bruce D."/>
            <person name="Goodwin L."/>
            <person name="Pitluck S."/>
            <person name="Schmutz J."/>
            <person name="Larimer F."/>
            <person name="Land M."/>
            <person name="Hauser L."/>
            <person name="Kyrpides N."/>
            <person name="Mikhailova N."/>
            <person name="Liu Z."/>
            <person name="Li T."/>
            <person name="Zhao F."/>
            <person name="Overmann J."/>
            <person name="Bryant D.A."/>
            <person name="Richardson P."/>
        </authorList>
    </citation>
    <scope>NUCLEOTIDE SEQUENCE [LARGE SCALE GENOMIC DNA]</scope>
    <source>
        <strain evidence="3">ATCC 35110 / GB-78</strain>
    </source>
</reference>
<dbReference type="CDD" id="cd00144">
    <property type="entry name" value="MPP_PPP_family"/>
    <property type="match status" value="1"/>
</dbReference>
<dbReference type="PANTHER" id="PTHR42850">
    <property type="entry name" value="METALLOPHOSPHOESTERASE"/>
    <property type="match status" value="1"/>
</dbReference>
<dbReference type="InterPro" id="IPR050126">
    <property type="entry name" value="Ap4A_hydrolase"/>
</dbReference>
<dbReference type="InterPro" id="IPR029052">
    <property type="entry name" value="Metallo-depent_PP-like"/>
</dbReference>
<dbReference type="RefSeq" id="WP_012499111.1">
    <property type="nucleotide sequence ID" value="NC_011026.1"/>
</dbReference>
<sequence>MPQDETGTKNIIAIGDIHGCILSLKALIQKLDLSEKPQLVFLGDYVDRGPNSKGVIDFLIELNDSYPCVFLKGNHEVMMQDYLIGDCIFDNWKYNGGTETLASYQENGHLSIPSSHLKFLAQCRYTYETDDYVFVHGGLKPEFSIRENLENGSNESMVWERTHLSKEAISTEHPNWEKTVICGHTPQHSPLLLKRLICIDTGCVYYSTRPGFGRLTAIELPSRKITQVENQDLP</sequence>
<accession>B3QV73</accession>
<dbReference type="InterPro" id="IPR004843">
    <property type="entry name" value="Calcineurin-like_PHP"/>
</dbReference>
<dbReference type="Proteomes" id="UP000001208">
    <property type="component" value="Chromosome"/>
</dbReference>
<dbReference type="AlphaFoldDB" id="B3QV73"/>
<dbReference type="PANTHER" id="PTHR42850:SF4">
    <property type="entry name" value="ZINC-DEPENDENT ENDOPOLYPHOSPHATASE"/>
    <property type="match status" value="1"/>
</dbReference>
<dbReference type="PRINTS" id="PR00114">
    <property type="entry name" value="STPHPHTASE"/>
</dbReference>
<proteinExistence type="predicted"/>
<dbReference type="InterPro" id="IPR006186">
    <property type="entry name" value="Ser/Thr-sp_prot-phosphatase"/>
</dbReference>
<dbReference type="HOGENOM" id="CLU_023125_4_0_10"/>
<evidence type="ECO:0000313" key="2">
    <source>
        <dbReference type="EMBL" id="ACF13027.1"/>
    </source>
</evidence>
<evidence type="ECO:0000259" key="1">
    <source>
        <dbReference type="Pfam" id="PF00149"/>
    </source>
</evidence>
<feature type="domain" description="Calcineurin-like phosphoesterase" evidence="1">
    <location>
        <begin position="10"/>
        <end position="188"/>
    </location>
</feature>
<protein>
    <submittedName>
        <fullName evidence="2">Metallophosphoesterase</fullName>
    </submittedName>
</protein>
<keyword evidence="3" id="KW-1185">Reference proteome</keyword>
<dbReference type="GO" id="GO:0005737">
    <property type="term" value="C:cytoplasm"/>
    <property type="evidence" value="ECO:0007669"/>
    <property type="project" value="TreeGrafter"/>
</dbReference>
<dbReference type="EMBL" id="CP001100">
    <property type="protein sequence ID" value="ACF13027.1"/>
    <property type="molecule type" value="Genomic_DNA"/>
</dbReference>
<dbReference type="OrthoDB" id="9808081at2"/>